<dbReference type="Proteomes" id="UP000182489">
    <property type="component" value="Unassembled WGS sequence"/>
</dbReference>
<dbReference type="OrthoDB" id="5294487at2"/>
<feature type="region of interest" description="Disordered" evidence="2">
    <location>
        <begin position="208"/>
        <end position="227"/>
    </location>
</feature>
<dbReference type="RefSeq" id="WP_034752466.1">
    <property type="nucleotide sequence ID" value="NZ_FPKH01000006.1"/>
</dbReference>
<sequence>MTKFGTGPGWKRVQRPLATALLCGAMLTSLTGCIELMVGGAVMGGVAAADRRTLGAQTEDKSIAVKGESRIPSITGDVGHVNVTSFNRRVLLTGEVRDEAMKNAVEREVRNIEGVESVANELIIAGPASYTSRSNDALITTKVKASLVDMKTISAASFKVVTENATVFLMGRVTQREGTVAADVARGVGGVQKVVKLFDYISESELKQLQPDPAPARTTSTGDTAQQ</sequence>
<keyword evidence="1" id="KW-0732">Signal</keyword>
<dbReference type="PANTHER" id="PTHR34606:SF4">
    <property type="entry name" value="OUTER MEMBRANE LIPOPROTEIN DOLP"/>
    <property type="match status" value="1"/>
</dbReference>
<name>A0A031GQS0_9BURK</name>
<evidence type="ECO:0000256" key="1">
    <source>
        <dbReference type="ARBA" id="ARBA00022729"/>
    </source>
</evidence>
<feature type="compositionally biased region" description="Polar residues" evidence="2">
    <location>
        <begin position="217"/>
        <end position="227"/>
    </location>
</feature>
<comment type="caution">
    <text evidence="4">The sequence shown here is derived from an EMBL/GenBank/DDBJ whole genome shotgun (WGS) entry which is preliminary data.</text>
</comment>
<dbReference type="InterPro" id="IPR014004">
    <property type="entry name" value="Transpt-assoc_nodulatn_dom_bac"/>
</dbReference>
<evidence type="ECO:0000313" key="4">
    <source>
        <dbReference type="EMBL" id="SFY16547.1"/>
    </source>
</evidence>
<evidence type="ECO:0000313" key="5">
    <source>
        <dbReference type="Proteomes" id="UP000182489"/>
    </source>
</evidence>
<proteinExistence type="predicted"/>
<dbReference type="InterPro" id="IPR051686">
    <property type="entry name" value="Lipoprotein_DolP"/>
</dbReference>
<feature type="domain" description="BON" evidence="3">
    <location>
        <begin position="59"/>
        <end position="126"/>
    </location>
</feature>
<gene>
    <name evidence="4" type="ORF">SAMN03097694_4912</name>
</gene>
<protein>
    <submittedName>
        <fullName evidence="4">Osmotically-inducible protein OsmY, contains BON domain</fullName>
    </submittedName>
</protein>
<dbReference type="AlphaFoldDB" id="A0A031GQS0"/>
<reference evidence="4 5" key="1">
    <citation type="submission" date="2016-11" db="EMBL/GenBank/DDBJ databases">
        <authorList>
            <person name="Varghese N."/>
            <person name="Submissions S."/>
        </authorList>
    </citation>
    <scope>NUCLEOTIDE SEQUENCE [LARGE SCALE GENOMIC DNA]</scope>
    <source>
        <strain evidence="4 5">NFR18</strain>
    </source>
</reference>
<accession>A0A031GQS0</accession>
<feature type="domain" description="BON" evidence="3">
    <location>
        <begin position="135"/>
        <end position="205"/>
    </location>
</feature>
<dbReference type="Pfam" id="PF04972">
    <property type="entry name" value="BON"/>
    <property type="match status" value="2"/>
</dbReference>
<dbReference type="SMART" id="SM00749">
    <property type="entry name" value="BON"/>
    <property type="match status" value="2"/>
</dbReference>
<evidence type="ECO:0000259" key="3">
    <source>
        <dbReference type="PROSITE" id="PS50914"/>
    </source>
</evidence>
<dbReference type="PROSITE" id="PS51257">
    <property type="entry name" value="PROKAR_LIPOPROTEIN"/>
    <property type="match status" value="1"/>
</dbReference>
<dbReference type="Gene3D" id="3.30.1340.30">
    <property type="match status" value="1"/>
</dbReference>
<dbReference type="PANTHER" id="PTHR34606">
    <property type="entry name" value="BON DOMAIN-CONTAINING PROTEIN"/>
    <property type="match status" value="1"/>
</dbReference>
<evidence type="ECO:0000256" key="2">
    <source>
        <dbReference type="SAM" id="MobiDB-lite"/>
    </source>
</evidence>
<dbReference type="PROSITE" id="PS50914">
    <property type="entry name" value="BON"/>
    <property type="match status" value="2"/>
</dbReference>
<dbReference type="InterPro" id="IPR007055">
    <property type="entry name" value="BON_dom"/>
</dbReference>
<dbReference type="EMBL" id="FPKH01000006">
    <property type="protein sequence ID" value="SFY16547.1"/>
    <property type="molecule type" value="Genomic_DNA"/>
</dbReference>
<organism evidence="4 5">
    <name type="scientific">Janthinobacterium lividum</name>
    <dbReference type="NCBI Taxonomy" id="29581"/>
    <lineage>
        <taxon>Bacteria</taxon>
        <taxon>Pseudomonadati</taxon>
        <taxon>Pseudomonadota</taxon>
        <taxon>Betaproteobacteria</taxon>
        <taxon>Burkholderiales</taxon>
        <taxon>Oxalobacteraceae</taxon>
        <taxon>Janthinobacterium</taxon>
    </lineage>
</organism>